<comment type="caution">
    <text evidence="2">The sequence shown here is derived from an EMBL/GenBank/DDBJ whole genome shotgun (WGS) entry which is preliminary data.</text>
</comment>
<dbReference type="EMBL" id="AZQP01000086">
    <property type="protein sequence ID" value="EYE87235.1"/>
    <property type="molecule type" value="Genomic_DNA"/>
</dbReference>
<keyword evidence="3" id="KW-1185">Reference proteome</keyword>
<reference evidence="2 3" key="1">
    <citation type="journal article" date="2014" name="Genome Announc.">
        <title>Draft Genome Sequence of Fervidicella metallireducens Strain AeBT, an Iron-Reducing Thermoanaerobe from the Great Artesian Basin.</title>
        <authorList>
            <person name="Patel B.K."/>
        </authorList>
    </citation>
    <scope>NUCLEOTIDE SEQUENCE [LARGE SCALE GENOMIC DNA]</scope>
    <source>
        <strain evidence="2 3">AeB</strain>
    </source>
</reference>
<organism evidence="2 3">
    <name type="scientific">Fervidicella metallireducens AeB</name>
    <dbReference type="NCBI Taxonomy" id="1403537"/>
    <lineage>
        <taxon>Bacteria</taxon>
        <taxon>Bacillati</taxon>
        <taxon>Bacillota</taxon>
        <taxon>Clostridia</taxon>
        <taxon>Eubacteriales</taxon>
        <taxon>Clostridiaceae</taxon>
        <taxon>Fervidicella</taxon>
    </lineage>
</organism>
<feature type="transmembrane region" description="Helical" evidence="1">
    <location>
        <begin position="129"/>
        <end position="150"/>
    </location>
</feature>
<protein>
    <submittedName>
        <fullName evidence="2">Uncharacterized protein</fullName>
    </submittedName>
</protein>
<evidence type="ECO:0000313" key="2">
    <source>
        <dbReference type="EMBL" id="EYE87235.1"/>
    </source>
</evidence>
<feature type="transmembrane region" description="Helical" evidence="1">
    <location>
        <begin position="33"/>
        <end position="51"/>
    </location>
</feature>
<keyword evidence="1" id="KW-0812">Transmembrane</keyword>
<evidence type="ECO:0000256" key="1">
    <source>
        <dbReference type="SAM" id="Phobius"/>
    </source>
</evidence>
<feature type="transmembrane region" description="Helical" evidence="1">
    <location>
        <begin position="7"/>
        <end position="27"/>
    </location>
</feature>
<evidence type="ECO:0000313" key="3">
    <source>
        <dbReference type="Proteomes" id="UP000019681"/>
    </source>
</evidence>
<sequence length="152" mass="17573">MKSKNVKWSTICPYINIVIFIFLVMMGKTLPRYLTFLIVLVLTIIFVIEYIKDRKNKNNTTQSYVYISGFMFIALFILVLVVNMFFVWDIKIQLYLLACSLIPGVYFIVMRIILMLKSGDEEQIGRAKLAVFMSIILALIIIFIIIGAIITL</sequence>
<keyword evidence="1" id="KW-1133">Transmembrane helix</keyword>
<keyword evidence="1" id="KW-0472">Membrane</keyword>
<feature type="transmembrane region" description="Helical" evidence="1">
    <location>
        <begin position="63"/>
        <end position="88"/>
    </location>
</feature>
<dbReference type="Proteomes" id="UP000019681">
    <property type="component" value="Unassembled WGS sequence"/>
</dbReference>
<dbReference type="RefSeq" id="WP_035381788.1">
    <property type="nucleotide sequence ID" value="NZ_AZQP01000086.1"/>
</dbReference>
<accession>A0A017RTK6</accession>
<dbReference type="AlphaFoldDB" id="A0A017RTK6"/>
<proteinExistence type="predicted"/>
<gene>
    <name evidence="2" type="ORF">Q428_14415</name>
</gene>
<name>A0A017RTK6_9CLOT</name>
<feature type="transmembrane region" description="Helical" evidence="1">
    <location>
        <begin position="94"/>
        <end position="117"/>
    </location>
</feature>